<sequence length="170" mass="20404">MQDTYKRIYKMAESELQKKPFDFGDHLAYIYKGFKISKRHNGEYGWKDVRFSDYYDEVDPKITENILRLGFVKTLLMVMVHNDQDKLTSINRQIITIDTEINYWTVQATLAYSNMKKGIQKQGSNTDKLIKSYERSKKLYEKKRRLLKENKESLSSDFEYYESRIKSYNN</sequence>
<accession>R9ZY66</accession>
<keyword evidence="1" id="KW-0175">Coiled coil</keyword>
<evidence type="ECO:0000313" key="2">
    <source>
        <dbReference type="EMBL" id="AGO48051.1"/>
    </source>
</evidence>
<dbReference type="KEGG" id="vg:16796885"/>
<dbReference type="GeneID" id="16796885"/>
<evidence type="ECO:0000313" key="3">
    <source>
        <dbReference type="Proteomes" id="UP000014715"/>
    </source>
</evidence>
<organism evidence="2 3">
    <name type="scientific">Cellulophaga phage phi38:1</name>
    <dbReference type="NCBI Taxonomy" id="1327977"/>
    <lineage>
        <taxon>Viruses</taxon>
        <taxon>Duplodnaviria</taxon>
        <taxon>Heunggongvirae</taxon>
        <taxon>Uroviricota</taxon>
        <taxon>Caudoviricetes</taxon>
        <taxon>Pervagoviridae</taxon>
        <taxon>Callevirus</taxon>
        <taxon>Callevirus phi38una</taxon>
    </lineage>
</organism>
<evidence type="ECO:0000256" key="1">
    <source>
        <dbReference type="SAM" id="Coils"/>
    </source>
</evidence>
<dbReference type="EMBL" id="KC821614">
    <property type="protein sequence ID" value="AGO48051.1"/>
    <property type="molecule type" value="Genomic_DNA"/>
</dbReference>
<gene>
    <name evidence="2" type="ORF">Phi38:1_gp021</name>
</gene>
<reference evidence="2 3" key="1">
    <citation type="journal article" date="2013" name="Proc. Natl. Acad. Sci. U.S.A.">
        <title>Twelve previously unknown phage genera are ubiquitous in global oceans.</title>
        <authorList>
            <person name="Holmfeldt K."/>
            <person name="Solonenko N."/>
            <person name="Shah M."/>
            <person name="Corrier K."/>
            <person name="Riemann L."/>
            <person name="Verberkmoes N.C."/>
            <person name="Sullivan M.B."/>
        </authorList>
    </citation>
    <scope>NUCLEOTIDE SEQUENCE [LARGE SCALE GENOMIC DNA]</scope>
    <source>
        <strain evidence="2">Phi38:1</strain>
    </source>
</reference>
<dbReference type="Proteomes" id="UP000014715">
    <property type="component" value="Segment"/>
</dbReference>
<name>R9ZY66_9CAUD</name>
<dbReference type="RefSeq" id="YP_008241402.1">
    <property type="nucleotide sequence ID" value="NC_021796.1"/>
</dbReference>
<protein>
    <submittedName>
        <fullName evidence="2">Uncharacterized protein</fullName>
    </submittedName>
</protein>
<feature type="coiled-coil region" evidence="1">
    <location>
        <begin position="130"/>
        <end position="157"/>
    </location>
</feature>
<keyword evidence="3" id="KW-1185">Reference proteome</keyword>
<reference evidence="3" key="2">
    <citation type="submission" date="2013-03" db="EMBL/GenBank/DDBJ databases">
        <title>The Cellulophaga phages: a novel, diverse, and globally ubiquitous model system.</title>
        <authorList>
            <person name="Holmfeldt K."/>
            <person name="Solonenko N."/>
            <person name="Shah M."/>
            <person name="Corrier K."/>
            <person name="Riemann L."/>
            <person name="VerBerkmoes N.C."/>
            <person name="Sullivan M.B."/>
        </authorList>
    </citation>
    <scope>NUCLEOTIDE SEQUENCE [LARGE SCALE GENOMIC DNA]</scope>
</reference>
<proteinExistence type="predicted"/>